<feature type="non-terminal residue" evidence="2">
    <location>
        <position position="1"/>
    </location>
</feature>
<protein>
    <recommendedName>
        <fullName evidence="1">Glycosyltransferase 2-like domain-containing protein</fullName>
    </recommendedName>
</protein>
<sequence>VSYEDKRPFFSVIVPTFNREHHIGRCLESIVQQGRSDVQVLVVDNASTDRTVDISLSYSDRLNLEVLVNESNCERSYSRNRGASHACGAFLVFLDSDDELTPGALNRAANFLEAHRECLFFFQRIRIVNESGSTVYEPVIRSRYGMRKTLAEGNPLSCSGVYVERSLFLRHQFDEHPTLIGSEDWHCWIRIAAEHQPTLCPGEGALLVDHGSRTMASDQWKQAQVRFAYLTENLLAAQATRDYLAPFLGLFRGSQDHYVAVSAAGQSALRPSLGLFLRAIRRHPPLLASRRTLHLWRLWLRLILEPARKAQSQ</sequence>
<accession>A0A381ZC32</accession>
<name>A0A381ZC32_9ZZZZ</name>
<dbReference type="InterPro" id="IPR050834">
    <property type="entry name" value="Glycosyltransf_2"/>
</dbReference>
<feature type="domain" description="Glycosyltransferase 2-like" evidence="1">
    <location>
        <begin position="11"/>
        <end position="137"/>
    </location>
</feature>
<dbReference type="Gene3D" id="3.90.550.10">
    <property type="entry name" value="Spore Coat Polysaccharide Biosynthesis Protein SpsA, Chain A"/>
    <property type="match status" value="1"/>
</dbReference>
<dbReference type="CDD" id="cd00761">
    <property type="entry name" value="Glyco_tranf_GTA_type"/>
    <property type="match status" value="1"/>
</dbReference>
<dbReference type="SUPFAM" id="SSF53448">
    <property type="entry name" value="Nucleotide-diphospho-sugar transferases"/>
    <property type="match status" value="1"/>
</dbReference>
<reference evidence="2" key="1">
    <citation type="submission" date="2018-05" db="EMBL/GenBank/DDBJ databases">
        <authorList>
            <person name="Lanie J.A."/>
            <person name="Ng W.-L."/>
            <person name="Kazmierczak K.M."/>
            <person name="Andrzejewski T.M."/>
            <person name="Davidsen T.M."/>
            <person name="Wayne K.J."/>
            <person name="Tettelin H."/>
            <person name="Glass J.I."/>
            <person name="Rusch D."/>
            <person name="Podicherti R."/>
            <person name="Tsui H.-C.T."/>
            <person name="Winkler M.E."/>
        </authorList>
    </citation>
    <scope>NUCLEOTIDE SEQUENCE</scope>
</reference>
<dbReference type="PANTHER" id="PTHR43685">
    <property type="entry name" value="GLYCOSYLTRANSFERASE"/>
    <property type="match status" value="1"/>
</dbReference>
<organism evidence="2">
    <name type="scientific">marine metagenome</name>
    <dbReference type="NCBI Taxonomy" id="408172"/>
    <lineage>
        <taxon>unclassified sequences</taxon>
        <taxon>metagenomes</taxon>
        <taxon>ecological metagenomes</taxon>
    </lineage>
</organism>
<evidence type="ECO:0000259" key="1">
    <source>
        <dbReference type="Pfam" id="PF00535"/>
    </source>
</evidence>
<dbReference type="AlphaFoldDB" id="A0A381ZC32"/>
<dbReference type="InterPro" id="IPR029044">
    <property type="entry name" value="Nucleotide-diphossugar_trans"/>
</dbReference>
<proteinExistence type="predicted"/>
<evidence type="ECO:0000313" key="2">
    <source>
        <dbReference type="EMBL" id="SVA86780.1"/>
    </source>
</evidence>
<gene>
    <name evidence="2" type="ORF">METZ01_LOCUS139634</name>
</gene>
<dbReference type="Pfam" id="PF00535">
    <property type="entry name" value="Glycos_transf_2"/>
    <property type="match status" value="1"/>
</dbReference>
<dbReference type="EMBL" id="UINC01020733">
    <property type="protein sequence ID" value="SVA86780.1"/>
    <property type="molecule type" value="Genomic_DNA"/>
</dbReference>
<dbReference type="PANTHER" id="PTHR43685:SF11">
    <property type="entry name" value="GLYCOSYLTRANSFERASE TAGX-RELATED"/>
    <property type="match status" value="1"/>
</dbReference>
<dbReference type="InterPro" id="IPR001173">
    <property type="entry name" value="Glyco_trans_2-like"/>
</dbReference>